<accession>A1ZNU4</accession>
<evidence type="ECO:0000313" key="3">
    <source>
        <dbReference type="Proteomes" id="UP000004095"/>
    </source>
</evidence>
<comment type="caution">
    <text evidence="2">The sequence shown here is derived from an EMBL/GenBank/DDBJ whole genome shotgun (WGS) entry which is preliminary data.</text>
</comment>
<keyword evidence="3" id="KW-1185">Reference proteome</keyword>
<protein>
    <submittedName>
        <fullName evidence="2">Uncharacterized protein</fullName>
    </submittedName>
</protein>
<dbReference type="EMBL" id="AAWS01000019">
    <property type="protein sequence ID" value="EAY27983.1"/>
    <property type="molecule type" value="Genomic_DNA"/>
</dbReference>
<keyword evidence="1" id="KW-0472">Membrane</keyword>
<evidence type="ECO:0000256" key="1">
    <source>
        <dbReference type="SAM" id="Phobius"/>
    </source>
</evidence>
<reference evidence="2 3" key="1">
    <citation type="submission" date="2007-01" db="EMBL/GenBank/DDBJ databases">
        <authorList>
            <person name="Haygood M."/>
            <person name="Podell S."/>
            <person name="Anderson C."/>
            <person name="Hopkinson B."/>
            <person name="Roe K."/>
            <person name="Barbeau K."/>
            <person name="Gaasterland T."/>
            <person name="Ferriera S."/>
            <person name="Johnson J."/>
            <person name="Kravitz S."/>
            <person name="Beeson K."/>
            <person name="Sutton G."/>
            <person name="Rogers Y.-H."/>
            <person name="Friedman R."/>
            <person name="Frazier M."/>
            <person name="Venter J.C."/>
        </authorList>
    </citation>
    <scope>NUCLEOTIDE SEQUENCE [LARGE SCALE GENOMIC DNA]</scope>
    <source>
        <strain evidence="2 3">ATCC 23134</strain>
    </source>
</reference>
<keyword evidence="1" id="KW-1133">Transmembrane helix</keyword>
<sequence>MYIQKENIQPSIDQTEIIRAHKNDGLKMIEKNNTKSYWITCITLLLAGNFYSIQAQNKARKYQSAYNRSYQEFDTVQDYQGQTHFVLHLLVSLDKTTTQVILSQSIDGKKWENIKTQRIQKGYKASLQNVPLTFELSTTKELLKNINKQVYFRVTPSNQKGEKSQACGVAQISKQKLLKLQEDANAANHLAKRHK</sequence>
<proteinExistence type="predicted"/>
<organism evidence="2 3">
    <name type="scientific">Microscilla marina ATCC 23134</name>
    <dbReference type="NCBI Taxonomy" id="313606"/>
    <lineage>
        <taxon>Bacteria</taxon>
        <taxon>Pseudomonadati</taxon>
        <taxon>Bacteroidota</taxon>
        <taxon>Cytophagia</taxon>
        <taxon>Cytophagales</taxon>
        <taxon>Microscillaceae</taxon>
        <taxon>Microscilla</taxon>
    </lineage>
</organism>
<keyword evidence="1" id="KW-0812">Transmembrane</keyword>
<gene>
    <name evidence="2" type="ORF">M23134_02652</name>
</gene>
<dbReference type="Proteomes" id="UP000004095">
    <property type="component" value="Unassembled WGS sequence"/>
</dbReference>
<evidence type="ECO:0000313" key="2">
    <source>
        <dbReference type="EMBL" id="EAY27983.1"/>
    </source>
</evidence>
<dbReference type="AlphaFoldDB" id="A1ZNU4"/>
<name>A1ZNU4_MICM2</name>
<feature type="transmembrane region" description="Helical" evidence="1">
    <location>
        <begin position="36"/>
        <end position="53"/>
    </location>
</feature>